<dbReference type="GO" id="GO:0009535">
    <property type="term" value="C:chloroplast thylakoid membrane"/>
    <property type="evidence" value="ECO:0007669"/>
    <property type="project" value="InterPro"/>
</dbReference>
<feature type="transmembrane region" description="Helical" evidence="2">
    <location>
        <begin position="222"/>
        <end position="245"/>
    </location>
</feature>
<accession>A0A7R9T109</accession>
<evidence type="ECO:0000256" key="1">
    <source>
        <dbReference type="SAM" id="MobiDB-lite"/>
    </source>
</evidence>
<dbReference type="PANTHER" id="PTHR31032">
    <property type="entry name" value="PGR5-LIKE PROTEIN 1B, CHLOROPLASTIC"/>
    <property type="match status" value="1"/>
</dbReference>
<feature type="transmembrane region" description="Helical" evidence="2">
    <location>
        <begin position="251"/>
        <end position="268"/>
    </location>
</feature>
<dbReference type="GO" id="GO:0009773">
    <property type="term" value="P:photosynthetic electron transport in photosystem I"/>
    <property type="evidence" value="ECO:0007669"/>
    <property type="project" value="InterPro"/>
</dbReference>
<gene>
    <name evidence="3" type="ORF">OLUC0939_LOCUS2178</name>
</gene>
<feature type="compositionally biased region" description="Polar residues" evidence="1">
    <location>
        <begin position="1"/>
        <end position="18"/>
    </location>
</feature>
<feature type="region of interest" description="Disordered" evidence="1">
    <location>
        <begin position="1"/>
        <end position="22"/>
    </location>
</feature>
<sequence>MMTTSSKMPTLTRASARQTRVRRGATMRETRVAVVMRRGGREGGARAQKIVMKSEGSNVNPDIGVSCSIDDPSSCSLADLELMYVDALWNYYNGGKFTLSDEDYDRLREELNWQGSGFPTLRRYEIEFVQAAISYSRGESVVDDDKYEELKRRVKAEGKRTDVTALLLYTKGKELLDEAEFELLGAEMKKLGIEVGMKGATCTLSQTSTELISDTSGVFTMYAALATVPLLLGLSPSILLGFFGVHVPSGLSLGFAATLCAGLTYKLVNYTNLQNAEILIGACPCCEMPIKQFFGGESPAETFEHKCSACGTTCTLNRPKRLIETAGGFSRA</sequence>
<dbReference type="InterPro" id="IPR039987">
    <property type="entry name" value="PGRL1"/>
</dbReference>
<dbReference type="EMBL" id="HBDX01002531">
    <property type="protein sequence ID" value="CAD8221457.1"/>
    <property type="molecule type" value="Transcribed_RNA"/>
</dbReference>
<proteinExistence type="predicted"/>
<dbReference type="GO" id="GO:0016730">
    <property type="term" value="F:oxidoreductase activity, acting on iron-sulfur proteins as donors"/>
    <property type="evidence" value="ECO:0007669"/>
    <property type="project" value="InterPro"/>
</dbReference>
<keyword evidence="2" id="KW-1133">Transmembrane helix</keyword>
<protein>
    <submittedName>
        <fullName evidence="3">Uncharacterized protein</fullName>
    </submittedName>
</protein>
<evidence type="ECO:0000256" key="2">
    <source>
        <dbReference type="SAM" id="Phobius"/>
    </source>
</evidence>
<keyword evidence="2" id="KW-0812">Transmembrane</keyword>
<dbReference type="AlphaFoldDB" id="A0A7R9T109"/>
<keyword evidence="2" id="KW-0472">Membrane</keyword>
<name>A0A7R9T109_9CHLO</name>
<organism evidence="3">
    <name type="scientific">Ostreococcus sp. 'lucimarinus'</name>
    <dbReference type="NCBI Taxonomy" id="242159"/>
    <lineage>
        <taxon>Eukaryota</taxon>
        <taxon>Viridiplantae</taxon>
        <taxon>Chlorophyta</taxon>
        <taxon>Mamiellophyceae</taxon>
        <taxon>Mamiellales</taxon>
        <taxon>Bathycoccaceae</taxon>
        <taxon>Ostreococcus</taxon>
    </lineage>
</organism>
<dbReference type="PANTHER" id="PTHR31032:SF1">
    <property type="entry name" value="PGR5-LIKE PROTEIN 1B, CHLOROPLASTIC"/>
    <property type="match status" value="1"/>
</dbReference>
<reference evidence="3" key="1">
    <citation type="submission" date="2021-01" db="EMBL/GenBank/DDBJ databases">
        <authorList>
            <person name="Corre E."/>
            <person name="Pelletier E."/>
            <person name="Niang G."/>
            <person name="Scheremetjew M."/>
            <person name="Finn R."/>
            <person name="Kale V."/>
            <person name="Holt S."/>
            <person name="Cochrane G."/>
            <person name="Meng A."/>
            <person name="Brown T."/>
            <person name="Cohen L."/>
        </authorList>
    </citation>
    <scope>NUCLEOTIDE SEQUENCE</scope>
    <source>
        <strain evidence="3">Clade-A-BCC118000</strain>
    </source>
</reference>
<evidence type="ECO:0000313" key="3">
    <source>
        <dbReference type="EMBL" id="CAD8221457.1"/>
    </source>
</evidence>